<sequence length="334" mass="36871">MKALLAAIPLLMTTSFFQAQAATSCGSVTIADMNWNSASFMANVDRFILQHGYGCDAELVPGDSVPTTTSMLEKGKPDIAPELWTNSSKKALEKGVAEKRLRLAGRSLSDGGQEGFWVPEYMVKQDPSLATIQGIIKNAKKFKHPEDPDLAAFYGCPAGWVCQITTGHLFDALKLKQASFDMIDPGSGAALAGSIAKAYERKQPWFGYYWSPTAVLGKYKMVQVDFGSGIDAEHFRQCITKEDCTTPKVTMFPPGPVFTITTEAFATRAPKAYQYVSQRSYTNQQMNGLLAWIEDNQADGEESMEYFLKQYPKIWKSWVSAEAAMSIEKALKNL</sequence>
<feature type="signal peptide" evidence="1">
    <location>
        <begin position="1"/>
        <end position="21"/>
    </location>
</feature>
<evidence type="ECO:0000256" key="1">
    <source>
        <dbReference type="SAM" id="SignalP"/>
    </source>
</evidence>
<evidence type="ECO:0000259" key="2">
    <source>
        <dbReference type="Pfam" id="PF04069"/>
    </source>
</evidence>
<organism evidence="3 4">
    <name type="scientific">Pelagibaculum spongiae</name>
    <dbReference type="NCBI Taxonomy" id="2080658"/>
    <lineage>
        <taxon>Bacteria</taxon>
        <taxon>Pseudomonadati</taxon>
        <taxon>Pseudomonadota</taxon>
        <taxon>Gammaproteobacteria</taxon>
        <taxon>Oceanospirillales</taxon>
        <taxon>Pelagibaculum</taxon>
    </lineage>
</organism>
<evidence type="ECO:0000313" key="3">
    <source>
        <dbReference type="EMBL" id="PVZ72227.1"/>
    </source>
</evidence>
<dbReference type="RefSeq" id="WP_116685813.1">
    <property type="nucleotide sequence ID" value="NZ_CAWNYD010000001.1"/>
</dbReference>
<dbReference type="CDD" id="cd13641">
    <property type="entry name" value="PBP2_HisX_like"/>
    <property type="match status" value="1"/>
</dbReference>
<feature type="domain" description="ABC-type glycine betaine transport system substrate-binding" evidence="2">
    <location>
        <begin position="27"/>
        <end position="310"/>
    </location>
</feature>
<comment type="caution">
    <text evidence="3">The sequence shown here is derived from an EMBL/GenBank/DDBJ whole genome shotgun (WGS) entry which is preliminary data.</text>
</comment>
<evidence type="ECO:0000313" key="4">
    <source>
        <dbReference type="Proteomes" id="UP000244906"/>
    </source>
</evidence>
<dbReference type="GO" id="GO:0022857">
    <property type="term" value="F:transmembrane transporter activity"/>
    <property type="evidence" value="ECO:0007669"/>
    <property type="project" value="InterPro"/>
</dbReference>
<protein>
    <submittedName>
        <fullName evidence="3">ABC transporter substrate-binding protein</fullName>
    </submittedName>
</protein>
<keyword evidence="1" id="KW-0732">Signal</keyword>
<dbReference type="InterPro" id="IPR007210">
    <property type="entry name" value="ABC_Gly_betaine_transp_sub-bd"/>
</dbReference>
<dbReference type="PROSITE" id="PS51257">
    <property type="entry name" value="PROKAR_LIPOPROTEIN"/>
    <property type="match status" value="1"/>
</dbReference>
<dbReference type="AlphaFoldDB" id="A0A2V1H4V3"/>
<gene>
    <name evidence="3" type="ORF">DC094_04225</name>
</gene>
<proteinExistence type="predicted"/>
<dbReference type="SUPFAM" id="SSF53850">
    <property type="entry name" value="Periplasmic binding protein-like II"/>
    <property type="match status" value="1"/>
</dbReference>
<dbReference type="OrthoDB" id="9786266at2"/>
<dbReference type="Gene3D" id="3.40.190.10">
    <property type="entry name" value="Periplasmic binding protein-like II"/>
    <property type="match status" value="1"/>
</dbReference>
<reference evidence="3 4" key="1">
    <citation type="submission" date="2018-04" db="EMBL/GenBank/DDBJ databases">
        <title>Thalassorhabdus spongiae gen. nov., sp. nov., isolated from a marine sponge in South-West Iceland.</title>
        <authorList>
            <person name="Knobloch S."/>
            <person name="Daussin A."/>
            <person name="Johannsson R."/>
            <person name="Marteinsson V.T."/>
        </authorList>
    </citation>
    <scope>NUCLEOTIDE SEQUENCE [LARGE SCALE GENOMIC DNA]</scope>
    <source>
        <strain evidence="3 4">Hp12</strain>
    </source>
</reference>
<dbReference type="Gene3D" id="3.40.190.100">
    <property type="entry name" value="Glycine betaine-binding periplasmic protein, domain 2"/>
    <property type="match status" value="1"/>
</dbReference>
<dbReference type="Proteomes" id="UP000244906">
    <property type="component" value="Unassembled WGS sequence"/>
</dbReference>
<keyword evidence="4" id="KW-1185">Reference proteome</keyword>
<dbReference type="GO" id="GO:0043190">
    <property type="term" value="C:ATP-binding cassette (ABC) transporter complex"/>
    <property type="evidence" value="ECO:0007669"/>
    <property type="project" value="InterPro"/>
</dbReference>
<dbReference type="Pfam" id="PF04069">
    <property type="entry name" value="OpuAC"/>
    <property type="match status" value="1"/>
</dbReference>
<accession>A0A2V1H4V3</accession>
<name>A0A2V1H4V3_9GAMM</name>
<feature type="chain" id="PRO_5016168680" evidence="1">
    <location>
        <begin position="22"/>
        <end position="334"/>
    </location>
</feature>
<dbReference type="EMBL" id="QDDL01000001">
    <property type="protein sequence ID" value="PVZ72227.1"/>
    <property type="molecule type" value="Genomic_DNA"/>
</dbReference>